<evidence type="ECO:0000313" key="2">
    <source>
        <dbReference type="EMBL" id="MBD2841895.1"/>
    </source>
</evidence>
<feature type="chain" id="PRO_5045521875" evidence="1">
    <location>
        <begin position="22"/>
        <end position="1729"/>
    </location>
</feature>
<dbReference type="RefSeq" id="WP_190787399.1">
    <property type="nucleotide sequence ID" value="NZ_JACXLC010000001.1"/>
</dbReference>
<dbReference type="Proteomes" id="UP000635384">
    <property type="component" value="Unassembled WGS sequence"/>
</dbReference>
<dbReference type="EMBL" id="JACXLC010000001">
    <property type="protein sequence ID" value="MBD2841895.1"/>
    <property type="molecule type" value="Genomic_DNA"/>
</dbReference>
<comment type="caution">
    <text evidence="2">The sequence shown here is derived from an EMBL/GenBank/DDBJ whole genome shotgun (WGS) entry which is preliminary data.</text>
</comment>
<gene>
    <name evidence="2" type="ORF">IB285_06420</name>
</gene>
<reference evidence="2 3" key="1">
    <citation type="submission" date="2020-09" db="EMBL/GenBank/DDBJ databases">
        <authorList>
            <person name="Yoon J.-W."/>
        </authorList>
    </citation>
    <scope>NUCLEOTIDE SEQUENCE [LARGE SCALE GENOMIC DNA]</scope>
    <source>
        <strain evidence="2 3">KMU-140</strain>
    </source>
</reference>
<dbReference type="InterPro" id="IPR008969">
    <property type="entry name" value="CarboxyPept-like_regulatory"/>
</dbReference>
<keyword evidence="3" id="KW-1185">Reference proteome</keyword>
<dbReference type="InterPro" id="IPR013783">
    <property type="entry name" value="Ig-like_fold"/>
</dbReference>
<dbReference type="InterPro" id="IPR047589">
    <property type="entry name" value="DUF11_rpt"/>
</dbReference>
<accession>A0ABR8KRD6</accession>
<dbReference type="SUPFAM" id="SSF49464">
    <property type="entry name" value="Carboxypeptidase regulatory domain-like"/>
    <property type="match status" value="1"/>
</dbReference>
<protein>
    <submittedName>
        <fullName evidence="2">DUF11 domain-containing protein</fullName>
    </submittedName>
</protein>
<sequence>MAAALLAVLLPFVVSAGAVSAQEVTHTITNTADASWQFGGLEESTSSNTVSIDVTFPPPEIFAYRPNPGGAVNFDFRAPICTSASGGTQSVVIDGPDSASSEPTQIVALADETNTINAGQTLIFEIIALAANTDPETVDTLDVVITTSGGDRETLTIYETGPDTGLFDGQINTIRTLPNSVEGDCQLSVVNGSAIEIEAFPPDGESVIVSTSVDVLADPFGVVFDSETAEPIDGARVTLIDADTGLPAVVFAEDGVTPWPSTVISGQPITDGAGNIFPMKPGEFWFPLTALGNYRLLIEPPEPYTAPSVVSSENLARLSHPDGRAFVISRGSYGEVFSLDSAAPVQVDIPLDRPSLAIELTKAASRQRVLPGDVVFYSVTARNSDPTRIKRDVVLTDIPSSALRFRPDTVRIDGLEAPEAITFAPDGSSLTVSLGDIAGGASKRVTYATTVRPDAAPGRAINDAEATDSLGRTIQASAAIDIDRETIADRLTIIGRITEGRCSRLDTLDNPRRGIPGVRVVLEDGSFAITDADGRYHFEGVVPGTHVVQVSKMTLPEGSQLVDCHRSTRNAGSASSRFVIGQGGSLLVADFHAIVPEGGLETAAQYAETRPEAVGARAVNAIALGEALGGDAEALIEAGVPETTAKAATAPAAVRENAPNTNWIALGDGEDGFLTPAIDANPRAPAIRVAIRHRRGQTITLKVDGETVNPLAFDGTLTPEAGKFAVSEWRGVPLDGEKTTLTAEVINSFGEVSQTFTRDVFFTTTPTKVELVPELSNLIADGRTRPVIAIRVLDRNDRPLREGVSGNFDLNAPYESAEQLDRQQLNQLTGLEPSSARWVVRGTEGVALIELAPTMVSGSLRLNFAFDDGEVSREQEIEAWIEPGEVEWTIVGLVEGTVGARSVADNMERSSRFASDLGDDARVALYAKGRVLGKYLLTLAYDSAKQREDQRVLGALDPQAYYTVFGDGSARRFDAASRENLYVRIETSTFYALYGDFATEFNQTRLGRYNRTATGVKGEARIGQFKAQGFAAEIASRFQREEIQGQGISGPYELDSRRILPNSERVTIEVRDRFRSEIIVSSQTLERFIDYNLDLLSGTITFNEPILSRDVDLNPQFIVIDYEIDGLGASELNAGARVDWTSDNGALRIGATAISDEEESDRTNIGTVDVLAKLGDSTELRAEIAASRSEGETATGWMVEAQHQTGSLDILAYASQLDADYGVGQQNGVELGRRKVGVDGRVLITDELSVVSSIWQDDSLTDTSRRRAAQTKVNLSRQRTDLHIGITHFDDRLADGSTNTSTVLDGGALHRLIDSKLELSVSSSIALDDAESVDLPSRHRFGARYAITDDIRLVGTYEFADGEDIEARQLRGGVEVAPWQGGRIITTLGQETIDEFGDRSFATFGLSQTLQVTKSLTLDATIDGNRTIGGAPDVADVVNTGQPVATGGQLTGNNLFEDFTALTLGAGWRRDRWSITGRGEYRDGEEADRAGVTFGAIRQLGEGSIVGSGATWTRAENEDGPTTEIFDASIALAHRPDASEIAMLGKLEYRSDRVTGAVAGQAGAAGRTALIVDGDATSRRLVASWSTNWSPRGNDINELGIEHETRRDEYTLFIGGRYNFDQFEGIEFSGTTLLVGADARIGITDQFEIGAGGTVRSNLDDDVTSFSYGPRVGFVPADGVLLTLGYNVDGFRDGDFAAARNTEQGVFAAIRLKFDADTFGFLGLNGERR</sequence>
<keyword evidence="1" id="KW-0732">Signal</keyword>
<dbReference type="NCBIfam" id="TIGR01451">
    <property type="entry name" value="B_ant_repeat"/>
    <property type="match status" value="1"/>
</dbReference>
<feature type="signal peptide" evidence="1">
    <location>
        <begin position="1"/>
        <end position="21"/>
    </location>
</feature>
<evidence type="ECO:0000313" key="3">
    <source>
        <dbReference type="Proteomes" id="UP000635384"/>
    </source>
</evidence>
<proteinExistence type="predicted"/>
<name>A0ABR8KRD6_9SPHN</name>
<dbReference type="Gene3D" id="2.60.40.10">
    <property type="entry name" value="Immunoglobulins"/>
    <property type="match status" value="1"/>
</dbReference>
<organism evidence="2 3">
    <name type="scientific">Erythrobacter rubeus</name>
    <dbReference type="NCBI Taxonomy" id="2760803"/>
    <lineage>
        <taxon>Bacteria</taxon>
        <taxon>Pseudomonadati</taxon>
        <taxon>Pseudomonadota</taxon>
        <taxon>Alphaproteobacteria</taxon>
        <taxon>Sphingomonadales</taxon>
        <taxon>Erythrobacteraceae</taxon>
        <taxon>Erythrobacter/Porphyrobacter group</taxon>
        <taxon>Erythrobacter</taxon>
    </lineage>
</organism>
<evidence type="ECO:0000256" key="1">
    <source>
        <dbReference type="SAM" id="SignalP"/>
    </source>
</evidence>